<feature type="compositionally biased region" description="Low complexity" evidence="1">
    <location>
        <begin position="30"/>
        <end position="43"/>
    </location>
</feature>
<dbReference type="EMBL" id="KZ678136">
    <property type="protein sequence ID" value="PSN66518.1"/>
    <property type="molecule type" value="Genomic_DNA"/>
</dbReference>
<sequence>MAVSIRQITRPAQHAHRAGLDSPRLPIHPPCTVVTRTSTSTASPPSPCNAATQHPGRMTCMKRWFALLMQSAETCWQLTIIAPPWMALLALLAHPRFQSEPEVTTRSALHLPLQRPFAAPYIEQIFRPESNMNRAIHLVAPAPGERLLCAKPPCHIRLDH</sequence>
<proteinExistence type="predicted"/>
<gene>
    <name evidence="2" type="ORF">BS50DRAFT_416365</name>
</gene>
<name>A0A2T2NN82_CORCC</name>
<organism evidence="2 3">
    <name type="scientific">Corynespora cassiicola Philippines</name>
    <dbReference type="NCBI Taxonomy" id="1448308"/>
    <lineage>
        <taxon>Eukaryota</taxon>
        <taxon>Fungi</taxon>
        <taxon>Dikarya</taxon>
        <taxon>Ascomycota</taxon>
        <taxon>Pezizomycotina</taxon>
        <taxon>Dothideomycetes</taxon>
        <taxon>Pleosporomycetidae</taxon>
        <taxon>Pleosporales</taxon>
        <taxon>Corynesporascaceae</taxon>
        <taxon>Corynespora</taxon>
    </lineage>
</organism>
<dbReference type="AlphaFoldDB" id="A0A2T2NN82"/>
<accession>A0A2T2NN82</accession>
<keyword evidence="3" id="KW-1185">Reference proteome</keyword>
<protein>
    <submittedName>
        <fullName evidence="2">Uncharacterized protein</fullName>
    </submittedName>
</protein>
<feature type="region of interest" description="Disordered" evidence="1">
    <location>
        <begin position="1"/>
        <end position="53"/>
    </location>
</feature>
<evidence type="ECO:0000256" key="1">
    <source>
        <dbReference type="SAM" id="MobiDB-lite"/>
    </source>
</evidence>
<evidence type="ECO:0000313" key="3">
    <source>
        <dbReference type="Proteomes" id="UP000240883"/>
    </source>
</evidence>
<dbReference type="Proteomes" id="UP000240883">
    <property type="component" value="Unassembled WGS sequence"/>
</dbReference>
<evidence type="ECO:0000313" key="2">
    <source>
        <dbReference type="EMBL" id="PSN66518.1"/>
    </source>
</evidence>
<reference evidence="2 3" key="1">
    <citation type="journal article" date="2018" name="Front. Microbiol.">
        <title>Genome-Wide Analysis of Corynespora cassiicola Leaf Fall Disease Putative Effectors.</title>
        <authorList>
            <person name="Lopez D."/>
            <person name="Ribeiro S."/>
            <person name="Label P."/>
            <person name="Fumanal B."/>
            <person name="Venisse J.S."/>
            <person name="Kohler A."/>
            <person name="de Oliveira R.R."/>
            <person name="Labutti K."/>
            <person name="Lipzen A."/>
            <person name="Lail K."/>
            <person name="Bauer D."/>
            <person name="Ohm R.A."/>
            <person name="Barry K.W."/>
            <person name="Spatafora J."/>
            <person name="Grigoriev I.V."/>
            <person name="Martin F.M."/>
            <person name="Pujade-Renaud V."/>
        </authorList>
    </citation>
    <scope>NUCLEOTIDE SEQUENCE [LARGE SCALE GENOMIC DNA]</scope>
    <source>
        <strain evidence="2 3">Philippines</strain>
    </source>
</reference>